<reference evidence="5 6" key="1">
    <citation type="submission" date="2024-03" db="EMBL/GenBank/DDBJ databases">
        <title>The genome assembly and annotation of the cricket Gryllus longicercus Weissman &amp; Gray.</title>
        <authorList>
            <person name="Szrajer S."/>
            <person name="Gray D."/>
            <person name="Ylla G."/>
        </authorList>
    </citation>
    <scope>NUCLEOTIDE SEQUENCE [LARGE SCALE GENOMIC DNA]</scope>
    <source>
        <strain evidence="5">DAG 2021-001</strain>
        <tissue evidence="5">Whole body minus gut</tissue>
    </source>
</reference>
<organism evidence="5 6">
    <name type="scientific">Gryllus longicercus</name>
    <dbReference type="NCBI Taxonomy" id="2509291"/>
    <lineage>
        <taxon>Eukaryota</taxon>
        <taxon>Metazoa</taxon>
        <taxon>Ecdysozoa</taxon>
        <taxon>Arthropoda</taxon>
        <taxon>Hexapoda</taxon>
        <taxon>Insecta</taxon>
        <taxon>Pterygota</taxon>
        <taxon>Neoptera</taxon>
        <taxon>Polyneoptera</taxon>
        <taxon>Orthoptera</taxon>
        <taxon>Ensifera</taxon>
        <taxon>Gryllidea</taxon>
        <taxon>Grylloidea</taxon>
        <taxon>Gryllidae</taxon>
        <taxon>Gryllinae</taxon>
        <taxon>Gryllus</taxon>
    </lineage>
</organism>
<dbReference type="Pfam" id="PF00651">
    <property type="entry name" value="BTB"/>
    <property type="match status" value="1"/>
</dbReference>
<dbReference type="InterPro" id="IPR000210">
    <property type="entry name" value="BTB/POZ_dom"/>
</dbReference>
<dbReference type="PANTHER" id="PTHR23110">
    <property type="entry name" value="BTB DOMAIN TRANSCRIPTION FACTOR"/>
    <property type="match status" value="1"/>
</dbReference>
<feature type="region of interest" description="Disordered" evidence="3">
    <location>
        <begin position="124"/>
        <end position="143"/>
    </location>
</feature>
<proteinExistence type="predicted"/>
<dbReference type="AlphaFoldDB" id="A0AAN9VIT0"/>
<gene>
    <name evidence="5" type="ORF">R5R35_005381</name>
</gene>
<feature type="compositionally biased region" description="Acidic residues" evidence="3">
    <location>
        <begin position="233"/>
        <end position="261"/>
    </location>
</feature>
<feature type="domain" description="BTB" evidence="4">
    <location>
        <begin position="35"/>
        <end position="100"/>
    </location>
</feature>
<comment type="subcellular location">
    <subcellularLocation>
        <location evidence="1">Nucleus</location>
    </subcellularLocation>
</comment>
<dbReference type="PANTHER" id="PTHR23110:SF109">
    <property type="entry name" value="FI07618P-RELATED"/>
    <property type="match status" value="1"/>
</dbReference>
<evidence type="ECO:0000313" key="6">
    <source>
        <dbReference type="Proteomes" id="UP001378592"/>
    </source>
</evidence>
<dbReference type="Proteomes" id="UP001378592">
    <property type="component" value="Unassembled WGS sequence"/>
</dbReference>
<keyword evidence="6" id="KW-1185">Reference proteome</keyword>
<dbReference type="InterPro" id="IPR011333">
    <property type="entry name" value="SKP1/BTB/POZ_sf"/>
</dbReference>
<evidence type="ECO:0000256" key="2">
    <source>
        <dbReference type="ARBA" id="ARBA00023242"/>
    </source>
</evidence>
<evidence type="ECO:0000256" key="3">
    <source>
        <dbReference type="SAM" id="MobiDB-lite"/>
    </source>
</evidence>
<sequence length="521" mass="57909">MLDFVKSQQFCVKWNSYSSNLQSVFPRLLNSEHFVDITLACEGQMIKCHKVVLSACSTYFEKLLVQNPCQHPIIFMKDMKHWEVQALVDFMYRGEVNVSQEELNSLLVAAEALQIRGLCGSDNANRQQEGVRQPSSPLSKIPAVSLPNDIELSGGTSLGHESPPQKKRKIPGDEKDPSQSVTPRISSVSGSTLGADSNVVLAPSASSDQFRTDGPSEDVEEDLKDKRIKQEVETDDNFLEGDGDGGVPDDEAGVEQQEDSDSNNREDVHSNALLDQPGPSGIATTGPAEKAATGGRWAGPVSTMVSSEVDHCGLPTLQHLSSFNQSQLLEIPFASSWRGNVGPALKHFSNQPHLQLSGHSGKLYPDIANIEHGQIRVRECFPSSVQLEGRLQETDVGINRSIHHYSSAPNSGTALDKIFDSPIHTPHSVRPVEVNMIPRNALMDERSRDLLLDPSCQVRQHRISRRRTEEEKALRKLEMARLRQRRFRAKIRLMREAGLPVIKRERKRKPVSERETDNNQS</sequence>
<dbReference type="Gene3D" id="3.30.710.10">
    <property type="entry name" value="Potassium Channel Kv1.1, Chain A"/>
    <property type="match status" value="1"/>
</dbReference>
<dbReference type="SMART" id="SM00225">
    <property type="entry name" value="BTB"/>
    <property type="match status" value="1"/>
</dbReference>
<feature type="compositionally biased region" description="Basic and acidic residues" evidence="3">
    <location>
        <begin position="223"/>
        <end position="232"/>
    </location>
</feature>
<accession>A0AAN9VIT0</accession>
<dbReference type="EMBL" id="JAZDUA010000553">
    <property type="protein sequence ID" value="KAK7791172.1"/>
    <property type="molecule type" value="Genomic_DNA"/>
</dbReference>
<name>A0AAN9VIT0_9ORTH</name>
<feature type="region of interest" description="Disordered" evidence="3">
    <location>
        <begin position="149"/>
        <end position="299"/>
    </location>
</feature>
<feature type="compositionally biased region" description="Basic and acidic residues" evidence="3">
    <location>
        <begin position="510"/>
        <end position="521"/>
    </location>
</feature>
<dbReference type="SUPFAM" id="SSF54695">
    <property type="entry name" value="POZ domain"/>
    <property type="match status" value="1"/>
</dbReference>
<comment type="caution">
    <text evidence="5">The sequence shown here is derived from an EMBL/GenBank/DDBJ whole genome shotgun (WGS) entry which is preliminary data.</text>
</comment>
<protein>
    <recommendedName>
        <fullName evidence="4">BTB domain-containing protein</fullName>
    </recommendedName>
</protein>
<dbReference type="InterPro" id="IPR051095">
    <property type="entry name" value="Dros_DevTransReg"/>
</dbReference>
<dbReference type="CDD" id="cd18315">
    <property type="entry name" value="BTB_POZ_BAB-like"/>
    <property type="match status" value="1"/>
</dbReference>
<dbReference type="GO" id="GO:0005634">
    <property type="term" value="C:nucleus"/>
    <property type="evidence" value="ECO:0007669"/>
    <property type="project" value="UniProtKB-SubCell"/>
</dbReference>
<evidence type="ECO:0000259" key="4">
    <source>
        <dbReference type="PROSITE" id="PS50097"/>
    </source>
</evidence>
<feature type="region of interest" description="Disordered" evidence="3">
    <location>
        <begin position="501"/>
        <end position="521"/>
    </location>
</feature>
<evidence type="ECO:0000256" key="1">
    <source>
        <dbReference type="ARBA" id="ARBA00004123"/>
    </source>
</evidence>
<dbReference type="PROSITE" id="PS50097">
    <property type="entry name" value="BTB"/>
    <property type="match status" value="1"/>
</dbReference>
<evidence type="ECO:0000313" key="5">
    <source>
        <dbReference type="EMBL" id="KAK7791172.1"/>
    </source>
</evidence>
<keyword evidence="2" id="KW-0539">Nucleus</keyword>
<feature type="compositionally biased region" description="Polar residues" evidence="3">
    <location>
        <begin position="124"/>
        <end position="138"/>
    </location>
</feature>
<feature type="compositionally biased region" description="Polar residues" evidence="3">
    <location>
        <begin position="178"/>
        <end position="195"/>
    </location>
</feature>
<dbReference type="GO" id="GO:0006357">
    <property type="term" value="P:regulation of transcription by RNA polymerase II"/>
    <property type="evidence" value="ECO:0007669"/>
    <property type="project" value="TreeGrafter"/>
</dbReference>